<evidence type="ECO:0000313" key="10">
    <source>
        <dbReference type="Proteomes" id="UP000027265"/>
    </source>
</evidence>
<keyword evidence="2" id="KW-0662">Pyridine nucleotide biosynthesis</keyword>
<dbReference type="Proteomes" id="UP000027265">
    <property type="component" value="Unassembled WGS sequence"/>
</dbReference>
<gene>
    <name evidence="9" type="ORF">JAAARDRAFT_178399</name>
</gene>
<dbReference type="Pfam" id="PF00857">
    <property type="entry name" value="Isochorismatase"/>
    <property type="match status" value="1"/>
</dbReference>
<dbReference type="EC" id="3.5.1.19" evidence="6"/>
<reference evidence="10" key="1">
    <citation type="journal article" date="2014" name="Proc. Natl. Acad. Sci. U.S.A.">
        <title>Extensive sampling of basidiomycete genomes demonstrates inadequacy of the white-rot/brown-rot paradigm for wood decay fungi.</title>
        <authorList>
            <person name="Riley R."/>
            <person name="Salamov A.A."/>
            <person name="Brown D.W."/>
            <person name="Nagy L.G."/>
            <person name="Floudas D."/>
            <person name="Held B.W."/>
            <person name="Levasseur A."/>
            <person name="Lombard V."/>
            <person name="Morin E."/>
            <person name="Otillar R."/>
            <person name="Lindquist E.A."/>
            <person name="Sun H."/>
            <person name="LaButti K.M."/>
            <person name="Schmutz J."/>
            <person name="Jabbour D."/>
            <person name="Luo H."/>
            <person name="Baker S.E."/>
            <person name="Pisabarro A.G."/>
            <person name="Walton J.D."/>
            <person name="Blanchette R.A."/>
            <person name="Henrissat B."/>
            <person name="Martin F."/>
            <person name="Cullen D."/>
            <person name="Hibbett D.S."/>
            <person name="Grigoriev I.V."/>
        </authorList>
    </citation>
    <scope>NUCLEOTIDE SEQUENCE [LARGE SCALE GENOMIC DNA]</scope>
    <source>
        <strain evidence="10">MUCL 33604</strain>
    </source>
</reference>
<evidence type="ECO:0000256" key="6">
    <source>
        <dbReference type="ARBA" id="ARBA00039017"/>
    </source>
</evidence>
<keyword evidence="3" id="KW-0479">Metal-binding</keyword>
<dbReference type="GO" id="GO:0008936">
    <property type="term" value="F:nicotinamidase activity"/>
    <property type="evidence" value="ECO:0007669"/>
    <property type="project" value="UniProtKB-EC"/>
</dbReference>
<dbReference type="HOGENOM" id="CLU_068979_13_0_1"/>
<dbReference type="STRING" id="933084.A0A067PQD6"/>
<keyword evidence="10" id="KW-1185">Reference proteome</keyword>
<evidence type="ECO:0000256" key="1">
    <source>
        <dbReference type="ARBA" id="ARBA00006336"/>
    </source>
</evidence>
<dbReference type="OrthoDB" id="1739143at2759"/>
<dbReference type="SUPFAM" id="SSF52499">
    <property type="entry name" value="Isochorismatase-like hydrolases"/>
    <property type="match status" value="1"/>
</dbReference>
<comment type="similarity">
    <text evidence="1">Belongs to the isochorismatase family.</text>
</comment>
<organism evidence="9 10">
    <name type="scientific">Jaapia argillacea MUCL 33604</name>
    <dbReference type="NCBI Taxonomy" id="933084"/>
    <lineage>
        <taxon>Eukaryota</taxon>
        <taxon>Fungi</taxon>
        <taxon>Dikarya</taxon>
        <taxon>Basidiomycota</taxon>
        <taxon>Agaricomycotina</taxon>
        <taxon>Agaricomycetes</taxon>
        <taxon>Agaricomycetidae</taxon>
        <taxon>Jaapiales</taxon>
        <taxon>Jaapiaceae</taxon>
        <taxon>Jaapia</taxon>
    </lineage>
</organism>
<dbReference type="PANTHER" id="PTHR11080:SF2">
    <property type="entry name" value="LD05707P"/>
    <property type="match status" value="1"/>
</dbReference>
<dbReference type="PANTHER" id="PTHR11080">
    <property type="entry name" value="PYRAZINAMIDASE/NICOTINAMIDASE"/>
    <property type="match status" value="1"/>
</dbReference>
<evidence type="ECO:0000256" key="7">
    <source>
        <dbReference type="ARBA" id="ARBA00043224"/>
    </source>
</evidence>
<proteinExistence type="inferred from homology"/>
<dbReference type="FunCoup" id="A0A067PQD6">
    <property type="interactions" value="57"/>
</dbReference>
<dbReference type="InterPro" id="IPR036380">
    <property type="entry name" value="Isochorismatase-like_sf"/>
</dbReference>
<dbReference type="AlphaFoldDB" id="A0A067PQD6"/>
<dbReference type="InterPro" id="IPR052347">
    <property type="entry name" value="Isochorismatase_Nicotinamidase"/>
</dbReference>
<dbReference type="Gene3D" id="3.40.50.850">
    <property type="entry name" value="Isochorismatase-like"/>
    <property type="match status" value="1"/>
</dbReference>
<dbReference type="GO" id="GO:0019363">
    <property type="term" value="P:pyridine nucleotide biosynthetic process"/>
    <property type="evidence" value="ECO:0007669"/>
    <property type="project" value="UniProtKB-KW"/>
</dbReference>
<dbReference type="InterPro" id="IPR000868">
    <property type="entry name" value="Isochorismatase-like_dom"/>
</dbReference>
<evidence type="ECO:0000256" key="2">
    <source>
        <dbReference type="ARBA" id="ARBA00022642"/>
    </source>
</evidence>
<accession>A0A067PQD6</accession>
<evidence type="ECO:0000313" key="9">
    <source>
        <dbReference type="EMBL" id="KDQ56964.1"/>
    </source>
</evidence>
<comment type="pathway">
    <text evidence="5">Cofactor biosynthesis; nicotinate biosynthesis; nicotinate from nicotinamide: step 1/1.</text>
</comment>
<feature type="domain" description="Isochorismatase-like" evidence="8">
    <location>
        <begin position="2"/>
        <end position="207"/>
    </location>
</feature>
<dbReference type="InParanoid" id="A0A067PQD6"/>
<evidence type="ECO:0000256" key="4">
    <source>
        <dbReference type="ARBA" id="ARBA00022801"/>
    </source>
</evidence>
<protein>
    <recommendedName>
        <fullName evidence="6">nicotinamidase</fullName>
        <ecNumber evidence="6">3.5.1.19</ecNumber>
    </recommendedName>
    <alternativeName>
        <fullName evidence="7">Nicotinamide deamidase</fullName>
    </alternativeName>
</protein>
<keyword evidence="4" id="KW-0378">Hydrolase</keyword>
<name>A0A067PQD6_9AGAM</name>
<evidence type="ECO:0000259" key="8">
    <source>
        <dbReference type="Pfam" id="PF00857"/>
    </source>
</evidence>
<evidence type="ECO:0000256" key="3">
    <source>
        <dbReference type="ARBA" id="ARBA00022723"/>
    </source>
</evidence>
<dbReference type="GO" id="GO:0046872">
    <property type="term" value="F:metal ion binding"/>
    <property type="evidence" value="ECO:0007669"/>
    <property type="project" value="UniProtKB-KW"/>
</dbReference>
<dbReference type="EMBL" id="KL197720">
    <property type="protein sequence ID" value="KDQ56964.1"/>
    <property type="molecule type" value="Genomic_DNA"/>
</dbReference>
<evidence type="ECO:0000256" key="5">
    <source>
        <dbReference type="ARBA" id="ARBA00037900"/>
    </source>
</evidence>
<sequence>MSALLIVDVQYDFISGSLAVKQAEAILPVVYDLLDQQNRWDLVVASQDYHPAGHVSFASTHNATPFQRVRLPHPILGDHPDTIAQMLWPDHCVQGSKGCEIEEGVRSRLDKLGSKVHIVQKGCDPIVDSYSAFASNHYVRFTELPKILFSRDIRKLTVVGLATDYCVRATAIDARKFNFEVDVVRAGVRAVDSDKENDVLGELEKWGCNII</sequence>